<proteinExistence type="predicted"/>
<feature type="compositionally biased region" description="Low complexity" evidence="1">
    <location>
        <begin position="50"/>
        <end position="67"/>
    </location>
</feature>
<gene>
    <name evidence="3" type="ORF">SAMN04490239_9375</name>
</gene>
<dbReference type="Pfam" id="PF00582">
    <property type="entry name" value="Usp"/>
    <property type="match status" value="1"/>
</dbReference>
<dbReference type="Gene3D" id="3.40.50.620">
    <property type="entry name" value="HUPs"/>
    <property type="match status" value="1"/>
</dbReference>
<evidence type="ECO:0000256" key="1">
    <source>
        <dbReference type="SAM" id="MobiDB-lite"/>
    </source>
</evidence>
<dbReference type="Proteomes" id="UP000183561">
    <property type="component" value="Unassembled WGS sequence"/>
</dbReference>
<feature type="region of interest" description="Disordered" evidence="1">
    <location>
        <begin position="47"/>
        <end position="84"/>
    </location>
</feature>
<reference evidence="4" key="1">
    <citation type="submission" date="2016-10" db="EMBL/GenBank/DDBJ databases">
        <authorList>
            <person name="Varghese N."/>
            <person name="Submissions S."/>
        </authorList>
    </citation>
    <scope>NUCLEOTIDE SEQUENCE [LARGE SCALE GENOMIC DNA]</scope>
    <source>
        <strain evidence="4">DSM 44498</strain>
    </source>
</reference>
<feature type="domain" description="UspA" evidence="2">
    <location>
        <begin position="5"/>
        <end position="41"/>
    </location>
</feature>
<evidence type="ECO:0000313" key="3">
    <source>
        <dbReference type="EMBL" id="SED94754.1"/>
    </source>
</evidence>
<dbReference type="InterPro" id="IPR014729">
    <property type="entry name" value="Rossmann-like_a/b/a_fold"/>
</dbReference>
<dbReference type="AlphaFoldDB" id="A0A1H5EUR3"/>
<organism evidence="3 4">
    <name type="scientific">Rhodococcus koreensis</name>
    <dbReference type="NCBI Taxonomy" id="99653"/>
    <lineage>
        <taxon>Bacteria</taxon>
        <taxon>Bacillati</taxon>
        <taxon>Actinomycetota</taxon>
        <taxon>Actinomycetes</taxon>
        <taxon>Mycobacteriales</taxon>
        <taxon>Nocardiaceae</taxon>
        <taxon>Rhodococcus</taxon>
    </lineage>
</organism>
<evidence type="ECO:0000313" key="4">
    <source>
        <dbReference type="Proteomes" id="UP000183561"/>
    </source>
</evidence>
<dbReference type="SUPFAM" id="SSF52402">
    <property type="entry name" value="Adenine nucleotide alpha hydrolases-like"/>
    <property type="match status" value="1"/>
</dbReference>
<sequence length="84" mass="8697">MTDHRPIVVGVDGSQSSLQAVVCAAEEAALRRTPLTLATTVFVPGARGVPSAGLKPSSPSSGSLLPSEWPFDRNAQPARVLKTS</sequence>
<dbReference type="InterPro" id="IPR006016">
    <property type="entry name" value="UspA"/>
</dbReference>
<dbReference type="EMBL" id="FNSV01000007">
    <property type="protein sequence ID" value="SED94754.1"/>
    <property type="molecule type" value="Genomic_DNA"/>
</dbReference>
<accession>A0A1H5EUR3</accession>
<keyword evidence="4" id="KW-1185">Reference proteome</keyword>
<name>A0A1H5EUR3_9NOCA</name>
<evidence type="ECO:0000259" key="2">
    <source>
        <dbReference type="Pfam" id="PF00582"/>
    </source>
</evidence>
<protein>
    <submittedName>
        <fullName evidence="3">Universal stress protein family protein</fullName>
    </submittedName>
</protein>